<dbReference type="InterPro" id="IPR025246">
    <property type="entry name" value="IS30-like_HTH"/>
</dbReference>
<evidence type="ECO:0000313" key="4">
    <source>
        <dbReference type="Proteomes" id="UP000309992"/>
    </source>
</evidence>
<dbReference type="Gene3D" id="1.10.10.60">
    <property type="entry name" value="Homeodomain-like"/>
    <property type="match status" value="1"/>
</dbReference>
<reference evidence="3 4" key="1">
    <citation type="journal article" date="2015" name="Antonie Van Leeuwenhoek">
        <title>Prauserella endophytica sp. nov., an endophytic actinobacterium isolated from Tamarix taklamakanensis.</title>
        <authorList>
            <person name="Liu J.M."/>
            <person name="Habden X."/>
            <person name="Guo L."/>
            <person name="Tuo L."/>
            <person name="Jiang Z.K."/>
            <person name="Liu S.W."/>
            <person name="Liu X.F."/>
            <person name="Chen L."/>
            <person name="Li R.F."/>
            <person name="Zhang Y.Q."/>
            <person name="Sun C.H."/>
        </authorList>
    </citation>
    <scope>NUCLEOTIDE SEQUENCE [LARGE SCALE GENOMIC DNA]</scope>
    <source>
        <strain evidence="3 4">CGMCC 4.7182</strain>
    </source>
</reference>
<accession>A0ABY2RWK7</accession>
<sequence>MIKYGVLMGRRGRKRRLEIESEYWQLLAAGVGTVEACRQLGIGRKTGYRWRAENGGLPPLTLPERAHSGRYLSLLERQRIAALRRDGLGVCAIAAQLDRSPSTISRNCDATPPPTIAPTTAT</sequence>
<dbReference type="InterPro" id="IPR009057">
    <property type="entry name" value="Homeodomain-like_sf"/>
</dbReference>
<dbReference type="EMBL" id="SWMS01000023">
    <property type="protein sequence ID" value="TKG63550.1"/>
    <property type="molecule type" value="Genomic_DNA"/>
</dbReference>
<evidence type="ECO:0000256" key="1">
    <source>
        <dbReference type="SAM" id="MobiDB-lite"/>
    </source>
</evidence>
<dbReference type="Pfam" id="PF13936">
    <property type="entry name" value="HTH_38"/>
    <property type="match status" value="1"/>
</dbReference>
<dbReference type="SUPFAM" id="SSF46689">
    <property type="entry name" value="Homeodomain-like"/>
    <property type="match status" value="1"/>
</dbReference>
<feature type="domain" description="Transposase IS30-like HTH" evidence="2">
    <location>
        <begin position="68"/>
        <end position="107"/>
    </location>
</feature>
<evidence type="ECO:0000259" key="2">
    <source>
        <dbReference type="Pfam" id="PF13936"/>
    </source>
</evidence>
<comment type="caution">
    <text evidence="3">The sequence shown here is derived from an EMBL/GenBank/DDBJ whole genome shotgun (WGS) entry which is preliminary data.</text>
</comment>
<dbReference type="Proteomes" id="UP000309992">
    <property type="component" value="Unassembled WGS sequence"/>
</dbReference>
<gene>
    <name evidence="3" type="ORF">FCN18_30060</name>
</gene>
<keyword evidence="4" id="KW-1185">Reference proteome</keyword>
<dbReference type="Pfam" id="PF13384">
    <property type="entry name" value="HTH_23"/>
    <property type="match status" value="1"/>
</dbReference>
<organism evidence="3 4">
    <name type="scientific">Prauserella endophytica</name>
    <dbReference type="NCBI Taxonomy" id="1592324"/>
    <lineage>
        <taxon>Bacteria</taxon>
        <taxon>Bacillati</taxon>
        <taxon>Actinomycetota</taxon>
        <taxon>Actinomycetes</taxon>
        <taxon>Pseudonocardiales</taxon>
        <taxon>Pseudonocardiaceae</taxon>
        <taxon>Prauserella</taxon>
        <taxon>Prauserella coralliicola group</taxon>
    </lineage>
</organism>
<protein>
    <recommendedName>
        <fullName evidence="2">Transposase IS30-like HTH domain-containing protein</fullName>
    </recommendedName>
</protein>
<name>A0ABY2RWK7_9PSEU</name>
<feature type="region of interest" description="Disordered" evidence="1">
    <location>
        <begin position="102"/>
        <end position="122"/>
    </location>
</feature>
<evidence type="ECO:0000313" key="3">
    <source>
        <dbReference type="EMBL" id="TKG63550.1"/>
    </source>
</evidence>
<proteinExistence type="predicted"/>